<dbReference type="InterPro" id="IPR020999">
    <property type="entry name" value="Chitin_synth_reg_RCR"/>
</dbReference>
<dbReference type="Pfam" id="PF12273">
    <property type="entry name" value="RCR"/>
    <property type="match status" value="1"/>
</dbReference>
<keyword evidence="2" id="KW-1133">Transmembrane helix</keyword>
<dbReference type="EMBL" id="NAJM01000004">
    <property type="protein sequence ID" value="RVX74645.1"/>
    <property type="molecule type" value="Genomic_DNA"/>
</dbReference>
<evidence type="ECO:0000256" key="2">
    <source>
        <dbReference type="SAM" id="Phobius"/>
    </source>
</evidence>
<gene>
    <name evidence="3" type="ORF">B0A52_01771</name>
</gene>
<dbReference type="AlphaFoldDB" id="A0A438NG00"/>
<dbReference type="Proteomes" id="UP000288859">
    <property type="component" value="Unassembled WGS sequence"/>
</dbReference>
<feature type="transmembrane region" description="Helical" evidence="2">
    <location>
        <begin position="26"/>
        <end position="48"/>
    </location>
</feature>
<comment type="caution">
    <text evidence="3">The sequence shown here is derived from an EMBL/GenBank/DDBJ whole genome shotgun (WGS) entry which is preliminary data.</text>
</comment>
<evidence type="ECO:0000313" key="3">
    <source>
        <dbReference type="EMBL" id="RVX74645.1"/>
    </source>
</evidence>
<feature type="compositionally biased region" description="Low complexity" evidence="1">
    <location>
        <begin position="149"/>
        <end position="158"/>
    </location>
</feature>
<keyword evidence="2" id="KW-0472">Membrane</keyword>
<dbReference type="OrthoDB" id="5400539at2759"/>
<name>A0A438NG00_EXOME</name>
<dbReference type="VEuPathDB" id="FungiDB:PV10_07147"/>
<feature type="region of interest" description="Disordered" evidence="1">
    <location>
        <begin position="123"/>
        <end position="170"/>
    </location>
</feature>
<proteinExistence type="predicted"/>
<sequence>MELSSVVRRQYYDDGPGWWYSDTAYIIKWSVIAFLVVACLAFFLGAYLHARRRMAKGQPPLRYHRWLVPRRSRYAFAQAHPEHAHHFSFYRNNRQPGQYGYAPGQTYQMEHYGAPPPAYHEPEYVPAYTPAAPNKTDPNQTYTAPPATGGSQPYGAGPSQPPPAAAFGQR</sequence>
<evidence type="ECO:0000256" key="1">
    <source>
        <dbReference type="SAM" id="MobiDB-lite"/>
    </source>
</evidence>
<protein>
    <submittedName>
        <fullName evidence="3">Uncharacterized protein</fullName>
    </submittedName>
</protein>
<evidence type="ECO:0000313" key="4">
    <source>
        <dbReference type="Proteomes" id="UP000288859"/>
    </source>
</evidence>
<keyword evidence="2" id="KW-0812">Transmembrane</keyword>
<reference evidence="3 4" key="1">
    <citation type="submission" date="2017-03" db="EMBL/GenBank/DDBJ databases">
        <title>Genomes of endolithic fungi from Antarctica.</title>
        <authorList>
            <person name="Coleine C."/>
            <person name="Masonjones S."/>
            <person name="Stajich J.E."/>
        </authorList>
    </citation>
    <scope>NUCLEOTIDE SEQUENCE [LARGE SCALE GENOMIC DNA]</scope>
    <source>
        <strain evidence="3 4">CCFEE 6314</strain>
    </source>
</reference>
<organism evidence="3 4">
    <name type="scientific">Exophiala mesophila</name>
    <name type="common">Black yeast-like fungus</name>
    <dbReference type="NCBI Taxonomy" id="212818"/>
    <lineage>
        <taxon>Eukaryota</taxon>
        <taxon>Fungi</taxon>
        <taxon>Dikarya</taxon>
        <taxon>Ascomycota</taxon>
        <taxon>Pezizomycotina</taxon>
        <taxon>Eurotiomycetes</taxon>
        <taxon>Chaetothyriomycetidae</taxon>
        <taxon>Chaetothyriales</taxon>
        <taxon>Herpotrichiellaceae</taxon>
        <taxon>Exophiala</taxon>
    </lineage>
</organism>
<accession>A0A438NG00</accession>